<keyword evidence="5" id="KW-1185">Reference proteome</keyword>
<feature type="region of interest" description="Disordered" evidence="2">
    <location>
        <begin position="451"/>
        <end position="514"/>
    </location>
</feature>
<reference evidence="4" key="1">
    <citation type="submission" date="2020-11" db="EMBL/GenBank/DDBJ databases">
        <title>Kefir isolates.</title>
        <authorList>
            <person name="Marcisauskas S."/>
            <person name="Kim Y."/>
            <person name="Blasche S."/>
        </authorList>
    </citation>
    <scope>NUCLEOTIDE SEQUENCE</scope>
    <source>
        <strain evidence="4">Olga-1</strain>
    </source>
</reference>
<feature type="region of interest" description="Disordered" evidence="2">
    <location>
        <begin position="363"/>
        <end position="389"/>
    </location>
</feature>
<gene>
    <name evidence="4" type="ORF">C6P40_004954</name>
</gene>
<keyword evidence="1" id="KW-0479">Metal-binding</keyword>
<feature type="compositionally biased region" description="Polar residues" evidence="2">
    <location>
        <begin position="480"/>
        <end position="498"/>
    </location>
</feature>
<dbReference type="AlphaFoldDB" id="A0A9P7BGQ0"/>
<feature type="compositionally biased region" description="Low complexity" evidence="2">
    <location>
        <begin position="363"/>
        <end position="382"/>
    </location>
</feature>
<dbReference type="SMART" id="SM00355">
    <property type="entry name" value="ZnF_C2H2"/>
    <property type="match status" value="2"/>
</dbReference>
<evidence type="ECO:0000313" key="4">
    <source>
        <dbReference type="EMBL" id="KAG0689495.1"/>
    </source>
</evidence>
<feature type="compositionally biased region" description="Basic and acidic residues" evidence="2">
    <location>
        <begin position="462"/>
        <end position="479"/>
    </location>
</feature>
<evidence type="ECO:0000256" key="2">
    <source>
        <dbReference type="SAM" id="MobiDB-lite"/>
    </source>
</evidence>
<sequence>MRNKLLKSRRKDCFLPIAKHNPKANSKLSTHEEYKSIPHALIITSSPCNSAPYSGSSQSHNLTKTVDPYCISNNNYNNDGNNNNIQSILSTSTENIDPIISKEDFLPNNSNADNYLDMSIDKSSINSNIFYLNTQKYLEDTYDPNLLADSINYHQYLYSNQSLLLNLDDNENDNNNNHDNHNNNKVVDSMYTNGIQNETFNSTSYELDSNLTPNTHHATNDDNINPIFYHETPSPSNTHSIRIVTASNRIVRLRDKKLLNAIHKTLDSPIKVKNNQQLHPQDILKNLNSNQQISRRILSSPRKDINDSLIKAISDINDNSSCIPKEFINNEFSKDIEIDDNKNEKDIYNLSKEIDTLPSQNSIILNNNNNNNNNNINYNNNNKNRKNKAFPFHSENLSQETNPKRFANKSISTNSHQSQFFIKLKTASTTASTTTSSLSTPAISSTTTVKFKTNKINKQQKQQKDQNSKLRSQTRKDENSTQTSQSTGSLDFQTELSHSNNSENIEESRKIHQNPDLVMQIFREPIKETTDHLSKSKSKENVSKISRVRVKIPRIHPASLDNFEEKDIYECVQCSKVFKQRSQWKRHVDCIHLKIAKFICVKCTKAFKRSDHLKNHVRRIHGGS</sequence>
<protein>
    <recommendedName>
        <fullName evidence="3">C2H2-type domain-containing protein</fullName>
    </recommendedName>
</protein>
<accession>A0A9P7BGQ0</accession>
<dbReference type="SUPFAM" id="SSF57667">
    <property type="entry name" value="beta-beta-alpha zinc fingers"/>
    <property type="match status" value="1"/>
</dbReference>
<dbReference type="EMBL" id="PUHW01000077">
    <property type="protein sequence ID" value="KAG0689495.1"/>
    <property type="molecule type" value="Genomic_DNA"/>
</dbReference>
<feature type="compositionally biased region" description="Low complexity" evidence="2">
    <location>
        <begin position="451"/>
        <end position="460"/>
    </location>
</feature>
<dbReference type="Pfam" id="PF00096">
    <property type="entry name" value="zf-C2H2"/>
    <property type="match status" value="2"/>
</dbReference>
<dbReference type="PROSITE" id="PS50157">
    <property type="entry name" value="ZINC_FINGER_C2H2_2"/>
    <property type="match status" value="2"/>
</dbReference>
<dbReference type="GO" id="GO:0008270">
    <property type="term" value="F:zinc ion binding"/>
    <property type="evidence" value="ECO:0007669"/>
    <property type="project" value="UniProtKB-KW"/>
</dbReference>
<keyword evidence="1" id="KW-0862">Zinc</keyword>
<evidence type="ECO:0000259" key="3">
    <source>
        <dbReference type="PROSITE" id="PS50157"/>
    </source>
</evidence>
<feature type="domain" description="C2H2-type" evidence="3">
    <location>
        <begin position="569"/>
        <end position="592"/>
    </location>
</feature>
<dbReference type="InterPro" id="IPR036236">
    <property type="entry name" value="Znf_C2H2_sf"/>
</dbReference>
<dbReference type="Proteomes" id="UP000697127">
    <property type="component" value="Unassembled WGS sequence"/>
</dbReference>
<dbReference type="Gene3D" id="3.30.160.60">
    <property type="entry name" value="Classic Zinc Finger"/>
    <property type="match status" value="2"/>
</dbReference>
<organism evidence="4 5">
    <name type="scientific">Pichia californica</name>
    <dbReference type="NCBI Taxonomy" id="460514"/>
    <lineage>
        <taxon>Eukaryota</taxon>
        <taxon>Fungi</taxon>
        <taxon>Dikarya</taxon>
        <taxon>Ascomycota</taxon>
        <taxon>Saccharomycotina</taxon>
        <taxon>Pichiomycetes</taxon>
        <taxon>Pichiales</taxon>
        <taxon>Pichiaceae</taxon>
        <taxon>Pichia</taxon>
    </lineage>
</organism>
<evidence type="ECO:0000256" key="1">
    <source>
        <dbReference type="PROSITE-ProRule" id="PRU00042"/>
    </source>
</evidence>
<dbReference type="OrthoDB" id="6910977at2759"/>
<dbReference type="InterPro" id="IPR013087">
    <property type="entry name" value="Znf_C2H2_type"/>
</dbReference>
<proteinExistence type="predicted"/>
<comment type="caution">
    <text evidence="4">The sequence shown here is derived from an EMBL/GenBank/DDBJ whole genome shotgun (WGS) entry which is preliminary data.</text>
</comment>
<keyword evidence="1" id="KW-0863">Zinc-finger</keyword>
<name>A0A9P7BGQ0_9ASCO</name>
<dbReference type="PROSITE" id="PS00028">
    <property type="entry name" value="ZINC_FINGER_C2H2_1"/>
    <property type="match status" value="2"/>
</dbReference>
<evidence type="ECO:0000313" key="5">
    <source>
        <dbReference type="Proteomes" id="UP000697127"/>
    </source>
</evidence>
<feature type="domain" description="C2H2-type" evidence="3">
    <location>
        <begin position="598"/>
        <end position="624"/>
    </location>
</feature>